<evidence type="ECO:0000313" key="2">
    <source>
        <dbReference type="Proteomes" id="UP001143910"/>
    </source>
</evidence>
<name>A0ACC1NXR7_9HYPO</name>
<reference evidence="1" key="1">
    <citation type="submission" date="2022-08" db="EMBL/GenBank/DDBJ databases">
        <title>Genome Sequence of Lecanicillium fungicola.</title>
        <authorList>
            <person name="Buettner E."/>
        </authorList>
    </citation>
    <scope>NUCLEOTIDE SEQUENCE</scope>
    <source>
        <strain evidence="1">Babe33</strain>
    </source>
</reference>
<accession>A0ACC1NXR7</accession>
<sequence length="616" mass="67385">MFEKVAGALPLAADLPAPWSGDPPKDAEEMARISEDFIQTLNTTLAGVSANGPGTLRSVLLADGSSLWRDHLVLDWRFRCYRGSEPLYEQLEARSAGFAQSVVFSLHKKDEAAGSRDPELGFLDLEQTRPCILCFAVVKTSYGQGRALFRLVQDSQDDGRWKAFTVYTALQSLHGVSEVPLDSSVPDSSRPTEESQTNGTQILETEAFIVGAGHSGLFVAARLKALGIKSVVVDRSSRIGDSWRNRYDSLVLHDTSYYAELPVIKYPPDWPVYASRAQFADNLEKYAARVGAQVVLNAEVQKAEWDGNLKRWTIRTGNCITAEEQMWHAKYLVHAASLYGKAMLPAIPGLTDFPKDRLKHTSQIGQIEPCSGRSVVVVGCANSAHDVAAEYLNKGASSVTMIQRSSTVVMNQKVVSMMTGRYYNQNQVASADVLDFEANAQPRAFQKRMAQAFTQRIAETADKQLLTGLHDAGFALNLGPDGAGMVFQLFEHAGGFYQDVGASQLIIDGKIKVVRGDVVAIERDKVVLRDGTALPADDIVMGTGYEKINDFVRRLYGKDVGDNLGPVWGLDEEGEVMNVGATNVPNFYVMAGNVAQCRLLSKQVALIIKAQQEGFC</sequence>
<comment type="caution">
    <text evidence="1">The sequence shown here is derived from an EMBL/GenBank/DDBJ whole genome shotgun (WGS) entry which is preliminary data.</text>
</comment>
<protein>
    <submittedName>
        <fullName evidence="1">Uncharacterized protein</fullName>
    </submittedName>
</protein>
<proteinExistence type="predicted"/>
<keyword evidence="2" id="KW-1185">Reference proteome</keyword>
<gene>
    <name evidence="1" type="ORF">NQ176_g741</name>
</gene>
<dbReference type="EMBL" id="JANJQO010000033">
    <property type="protein sequence ID" value="KAJ2983361.1"/>
    <property type="molecule type" value="Genomic_DNA"/>
</dbReference>
<dbReference type="Proteomes" id="UP001143910">
    <property type="component" value="Unassembled WGS sequence"/>
</dbReference>
<organism evidence="1 2">
    <name type="scientific">Zarea fungicola</name>
    <dbReference type="NCBI Taxonomy" id="93591"/>
    <lineage>
        <taxon>Eukaryota</taxon>
        <taxon>Fungi</taxon>
        <taxon>Dikarya</taxon>
        <taxon>Ascomycota</taxon>
        <taxon>Pezizomycotina</taxon>
        <taxon>Sordariomycetes</taxon>
        <taxon>Hypocreomycetidae</taxon>
        <taxon>Hypocreales</taxon>
        <taxon>Cordycipitaceae</taxon>
        <taxon>Zarea</taxon>
    </lineage>
</organism>
<evidence type="ECO:0000313" key="1">
    <source>
        <dbReference type="EMBL" id="KAJ2983361.1"/>
    </source>
</evidence>